<dbReference type="Proteomes" id="UP000197290">
    <property type="component" value="Unassembled WGS sequence"/>
</dbReference>
<dbReference type="AlphaFoldDB" id="A0A245ZTS8"/>
<reference evidence="2 3" key="1">
    <citation type="submission" date="2017-03" db="EMBL/GenBank/DDBJ databases">
        <title>Genome sequence of Sphingomonas dokdonensis DSM 21029.</title>
        <authorList>
            <person name="Poehlein A."/>
            <person name="Wuebbeler J.H."/>
            <person name="Steinbuechel A."/>
            <person name="Daniel R."/>
        </authorList>
    </citation>
    <scope>NUCLEOTIDE SEQUENCE [LARGE SCALE GENOMIC DNA]</scope>
    <source>
        <strain evidence="2 3">DSM 21029</strain>
    </source>
</reference>
<organism evidence="2 3">
    <name type="scientific">Sphingomonas dokdonensis</name>
    <dbReference type="NCBI Taxonomy" id="344880"/>
    <lineage>
        <taxon>Bacteria</taxon>
        <taxon>Pseudomonadati</taxon>
        <taxon>Pseudomonadota</taxon>
        <taxon>Alphaproteobacteria</taxon>
        <taxon>Sphingomonadales</taxon>
        <taxon>Sphingomonadaceae</taxon>
        <taxon>Sphingomonas</taxon>
    </lineage>
</organism>
<gene>
    <name evidence="2" type="ORF">SPDO_00290</name>
</gene>
<comment type="caution">
    <text evidence="2">The sequence shown here is derived from an EMBL/GenBank/DDBJ whole genome shotgun (WGS) entry which is preliminary data.</text>
</comment>
<feature type="transmembrane region" description="Helical" evidence="1">
    <location>
        <begin position="6"/>
        <end position="28"/>
    </location>
</feature>
<sequence>MTATATAIWIVRSLIFLVAAIPTCLFAVRRGGSPERIVAALICLAVIATSLIPPHTWRGVVAPLLVIDAVMLAGLVGVALFADRFWPIYFAAVQLLTVGVHGVRAYDASVLPSVYARLAGELAYLTLAILAIGTWRHVKRGPEADWSWQVGDECRATDAR</sequence>
<evidence type="ECO:0000313" key="2">
    <source>
        <dbReference type="EMBL" id="OWK33155.1"/>
    </source>
</evidence>
<name>A0A245ZTS8_9SPHN</name>
<feature type="transmembrane region" description="Helical" evidence="1">
    <location>
        <begin position="118"/>
        <end position="135"/>
    </location>
</feature>
<dbReference type="OrthoDB" id="7188556at2"/>
<keyword evidence="1" id="KW-1133">Transmembrane helix</keyword>
<dbReference type="EMBL" id="NBBI01000001">
    <property type="protein sequence ID" value="OWK33155.1"/>
    <property type="molecule type" value="Genomic_DNA"/>
</dbReference>
<protein>
    <submittedName>
        <fullName evidence="2">Uncharacterized protein</fullName>
    </submittedName>
</protein>
<accession>A0A245ZTS8</accession>
<feature type="transmembrane region" description="Helical" evidence="1">
    <location>
        <begin position="88"/>
        <end position="106"/>
    </location>
</feature>
<feature type="transmembrane region" description="Helical" evidence="1">
    <location>
        <begin position="60"/>
        <end position="81"/>
    </location>
</feature>
<keyword evidence="3" id="KW-1185">Reference proteome</keyword>
<keyword evidence="1" id="KW-0812">Transmembrane</keyword>
<evidence type="ECO:0000313" key="3">
    <source>
        <dbReference type="Proteomes" id="UP000197290"/>
    </source>
</evidence>
<evidence type="ECO:0000256" key="1">
    <source>
        <dbReference type="SAM" id="Phobius"/>
    </source>
</evidence>
<dbReference type="RefSeq" id="WP_088365465.1">
    <property type="nucleotide sequence ID" value="NZ_NBBI01000001.1"/>
</dbReference>
<proteinExistence type="predicted"/>
<keyword evidence="1" id="KW-0472">Membrane</keyword>
<feature type="transmembrane region" description="Helical" evidence="1">
    <location>
        <begin position="37"/>
        <end position="54"/>
    </location>
</feature>